<dbReference type="PANTHER" id="PTHR16184">
    <property type="entry name" value="ELONGATOR COMPLEX PROTEIN 6"/>
    <property type="match status" value="1"/>
</dbReference>
<dbReference type="EMBL" id="JAHCVI010000001">
    <property type="protein sequence ID" value="KAG7291558.1"/>
    <property type="molecule type" value="Genomic_DNA"/>
</dbReference>
<dbReference type="PANTHER" id="PTHR16184:SF6">
    <property type="entry name" value="ELONGATOR COMPLEX PROTEIN 6"/>
    <property type="match status" value="1"/>
</dbReference>
<dbReference type="Gene3D" id="3.40.50.300">
    <property type="entry name" value="P-loop containing nucleotide triphosphate hydrolases"/>
    <property type="match status" value="1"/>
</dbReference>
<proteinExistence type="inferred from homology"/>
<reference evidence="4" key="1">
    <citation type="submission" date="2023-02" db="EMBL/GenBank/DDBJ databases">
        <authorList>
            <person name="Palmer J.M."/>
        </authorList>
    </citation>
    <scope>NUCLEOTIDE SEQUENCE</scope>
    <source>
        <strain evidence="4">FW57</strain>
    </source>
</reference>
<gene>
    <name evidence="4" type="ORF">NEMBOFW57_001577</name>
</gene>
<accession>A0AAD4I3X0</accession>
<evidence type="ECO:0000256" key="2">
    <source>
        <dbReference type="ARBA" id="ARBA00008837"/>
    </source>
</evidence>
<comment type="pathway">
    <text evidence="1">tRNA modification; 5-methoxycarbonylmethyl-2-thiouridine-tRNA biosynthesis.</text>
</comment>
<comment type="caution">
    <text evidence="4">The sequence shown here is derived from an EMBL/GenBank/DDBJ whole genome shotgun (WGS) entry which is preliminary data.</text>
</comment>
<dbReference type="Pfam" id="PF09807">
    <property type="entry name" value="ELP6"/>
    <property type="match status" value="1"/>
</dbReference>
<dbReference type="Proteomes" id="UP001197093">
    <property type="component" value="Unassembled WGS sequence"/>
</dbReference>
<organism evidence="4 5">
    <name type="scientific">Staphylotrichum longicolle</name>
    <dbReference type="NCBI Taxonomy" id="669026"/>
    <lineage>
        <taxon>Eukaryota</taxon>
        <taxon>Fungi</taxon>
        <taxon>Dikarya</taxon>
        <taxon>Ascomycota</taxon>
        <taxon>Pezizomycotina</taxon>
        <taxon>Sordariomycetes</taxon>
        <taxon>Sordariomycetidae</taxon>
        <taxon>Sordariales</taxon>
        <taxon>Chaetomiaceae</taxon>
        <taxon>Staphylotrichum</taxon>
    </lineage>
</organism>
<sequence>MTSRIPHLLEPYLSLPDEAALVVLTGVLGASTNWLVLRHLHALLKPQSPPLSSSITASTPPVTGNEARNGGSGGGEGAGEAAVLLVSFLRDFAFWKENLSRLGVDLEAAARRGRFGYVDGLSGLFTPSPAQGQLPQQARQGRRRVLTSPAAGEIGRVVLEGVEQLRRGSSTAAVASGTGETGERKVVVVVDGLDLVLAASSSMSPNPGAGQQAGATAKAIKEMLMDLREKTHAAIVTLAVDDPLIKEQETPLEKQHAWFALSLAHEADTVLSLRLLDTGTAKDVSGVIRITHSGARTKDHEYLYHVGGDGGVRVFERGQ</sequence>
<name>A0AAD4I3X0_9PEZI</name>
<dbReference type="InterPro" id="IPR018627">
    <property type="entry name" value="ELP6"/>
</dbReference>
<dbReference type="CDD" id="cd19495">
    <property type="entry name" value="Elp6"/>
    <property type="match status" value="1"/>
</dbReference>
<dbReference type="InterPro" id="IPR027417">
    <property type="entry name" value="P-loop_NTPase"/>
</dbReference>
<dbReference type="GO" id="GO:0033588">
    <property type="term" value="C:elongator holoenzyme complex"/>
    <property type="evidence" value="ECO:0007669"/>
    <property type="project" value="InterPro"/>
</dbReference>
<evidence type="ECO:0000256" key="3">
    <source>
        <dbReference type="SAM" id="MobiDB-lite"/>
    </source>
</evidence>
<evidence type="ECO:0000313" key="5">
    <source>
        <dbReference type="Proteomes" id="UP001197093"/>
    </source>
</evidence>
<protein>
    <submittedName>
        <fullName evidence="4">Uncharacterized protein</fullName>
    </submittedName>
</protein>
<evidence type="ECO:0000313" key="4">
    <source>
        <dbReference type="EMBL" id="KAG7291558.1"/>
    </source>
</evidence>
<comment type="similarity">
    <text evidence="2">Belongs to the ELP6 family.</text>
</comment>
<feature type="region of interest" description="Disordered" evidence="3">
    <location>
        <begin position="48"/>
        <end position="75"/>
    </location>
</feature>
<evidence type="ECO:0000256" key="1">
    <source>
        <dbReference type="ARBA" id="ARBA00005043"/>
    </source>
</evidence>
<dbReference type="AlphaFoldDB" id="A0AAD4I3X0"/>
<keyword evidence="5" id="KW-1185">Reference proteome</keyword>
<dbReference type="GO" id="GO:0002098">
    <property type="term" value="P:tRNA wobble uridine modification"/>
    <property type="evidence" value="ECO:0007669"/>
    <property type="project" value="InterPro"/>
</dbReference>